<dbReference type="InterPro" id="IPR029058">
    <property type="entry name" value="AB_hydrolase_fold"/>
</dbReference>
<dbReference type="Gene3D" id="3.40.50.1820">
    <property type="entry name" value="alpha/beta hydrolase"/>
    <property type="match status" value="1"/>
</dbReference>
<keyword evidence="4" id="KW-1185">Reference proteome</keyword>
<name>A0A7R7EIC7_9FIRM</name>
<protein>
    <submittedName>
        <fullName evidence="3">Exported protein</fullName>
    </submittedName>
</protein>
<evidence type="ECO:0000313" key="3">
    <source>
        <dbReference type="EMBL" id="BCN29322.1"/>
    </source>
</evidence>
<dbReference type="SUPFAM" id="SSF53474">
    <property type="entry name" value="alpha/beta-Hydrolases"/>
    <property type="match status" value="1"/>
</dbReference>
<keyword evidence="1" id="KW-0812">Transmembrane</keyword>
<keyword evidence="1" id="KW-0472">Membrane</keyword>
<reference evidence="3 4" key="1">
    <citation type="submission" date="2020-11" db="EMBL/GenBank/DDBJ databases">
        <title>Draft genome sequencing of a Lachnospiraceae strain isolated from anoxic soil subjected to BSD treatment.</title>
        <authorList>
            <person name="Uek A."/>
            <person name="Tonouchi A."/>
        </authorList>
    </citation>
    <scope>NUCLEOTIDE SEQUENCE [LARGE SCALE GENOMIC DNA]</scope>
    <source>
        <strain evidence="3 4">TB5</strain>
    </source>
</reference>
<dbReference type="PANTHER" id="PTHR43358">
    <property type="entry name" value="ALPHA/BETA-HYDROLASE"/>
    <property type="match status" value="1"/>
</dbReference>
<gene>
    <name evidence="3" type="ORF">bsdtb5_06170</name>
</gene>
<keyword evidence="1" id="KW-1133">Transmembrane helix</keyword>
<organism evidence="3 4">
    <name type="scientific">Anaeromicropila herbilytica</name>
    <dbReference type="NCBI Taxonomy" id="2785025"/>
    <lineage>
        <taxon>Bacteria</taxon>
        <taxon>Bacillati</taxon>
        <taxon>Bacillota</taxon>
        <taxon>Clostridia</taxon>
        <taxon>Lachnospirales</taxon>
        <taxon>Lachnospiraceae</taxon>
        <taxon>Anaeromicropila</taxon>
    </lineage>
</organism>
<dbReference type="Pfam" id="PF00561">
    <property type="entry name" value="Abhydrolase_1"/>
    <property type="match status" value="1"/>
</dbReference>
<proteinExistence type="predicted"/>
<dbReference type="KEGG" id="ahb:bsdtb5_06170"/>
<accession>A0A7R7EIC7</accession>
<dbReference type="InterPro" id="IPR052920">
    <property type="entry name" value="DNA-binding_regulatory"/>
</dbReference>
<dbReference type="RefSeq" id="WP_271714605.1">
    <property type="nucleotide sequence ID" value="NZ_AP024169.1"/>
</dbReference>
<dbReference type="PANTHER" id="PTHR43358:SF5">
    <property type="entry name" value="EXPORTED PROTEIN"/>
    <property type="match status" value="1"/>
</dbReference>
<evidence type="ECO:0000313" key="4">
    <source>
        <dbReference type="Proteomes" id="UP000595897"/>
    </source>
</evidence>
<dbReference type="InterPro" id="IPR000073">
    <property type="entry name" value="AB_hydrolase_1"/>
</dbReference>
<dbReference type="Proteomes" id="UP000595897">
    <property type="component" value="Chromosome"/>
</dbReference>
<dbReference type="EMBL" id="AP024169">
    <property type="protein sequence ID" value="BCN29322.1"/>
    <property type="molecule type" value="Genomic_DNA"/>
</dbReference>
<dbReference type="AlphaFoldDB" id="A0A7R7EIC7"/>
<evidence type="ECO:0000259" key="2">
    <source>
        <dbReference type="Pfam" id="PF00561"/>
    </source>
</evidence>
<feature type="transmembrane region" description="Helical" evidence="1">
    <location>
        <begin position="6"/>
        <end position="25"/>
    </location>
</feature>
<evidence type="ECO:0000256" key="1">
    <source>
        <dbReference type="SAM" id="Phobius"/>
    </source>
</evidence>
<feature type="domain" description="AB hydrolase-1" evidence="2">
    <location>
        <begin position="96"/>
        <end position="185"/>
    </location>
</feature>
<sequence>MMNIVVNVVLVIILFAIIAMLIVSWKLSSLVVAPKTSDPDKCYIDEIELGKIDKDNYERTYNREDFKVQSDYGYTLSGTYIPKNKDSSLKNQPDKVVIIVHGYTFCQYGSVKYVDIFRNLGFHCVIYDHRNHGYSDKATTTMGFYEAHDLKQISDWVREKLGADTIIGTHGESMGAATVMMNAALDEKLAFVIEDCGYSNLGDQLAYNMKKFYHLPRFPFLYMASVISKLRGGIYFHQVIPKNEIAKCEKIPMLFIHGEIDDFVPSYMVNEVYEAKKGYRSKKTFANATHAESYWNNQTEYRLEVEEFLKEINIL</sequence>